<evidence type="ECO:0000313" key="2">
    <source>
        <dbReference type="Proteomes" id="UP000029453"/>
    </source>
</evidence>
<evidence type="ECO:0000313" key="1">
    <source>
        <dbReference type="EMBL" id="GAC41767.1"/>
    </source>
</evidence>
<dbReference type="AlphaFoldDB" id="M9L8Z8"/>
<keyword evidence="1" id="KW-0347">Helicase</keyword>
<comment type="caution">
    <text evidence="1">The sequence shown here is derived from an EMBL/GenBank/DDBJ whole genome shotgun (WGS) entry which is preliminary data.</text>
</comment>
<keyword evidence="1" id="KW-0378">Hydrolase</keyword>
<name>M9L8Z8_PAEPP</name>
<proteinExistence type="predicted"/>
<dbReference type="Proteomes" id="UP000029453">
    <property type="component" value="Unassembled WGS sequence"/>
</dbReference>
<dbReference type="EMBL" id="BALG01000048">
    <property type="protein sequence ID" value="GAC41767.1"/>
    <property type="molecule type" value="Genomic_DNA"/>
</dbReference>
<dbReference type="GO" id="GO:0004386">
    <property type="term" value="F:helicase activity"/>
    <property type="evidence" value="ECO:0007669"/>
    <property type="project" value="UniProtKB-KW"/>
</dbReference>
<keyword evidence="1" id="KW-0547">Nucleotide-binding</keyword>
<accession>M9L8Z8</accession>
<keyword evidence="1" id="KW-0067">ATP-binding</keyword>
<protein>
    <submittedName>
        <fullName evidence="1">RecG-like helicase</fullName>
    </submittedName>
</protein>
<reference evidence="1 2" key="1">
    <citation type="submission" date="2012-10" db="EMBL/GenBank/DDBJ databases">
        <title>Draft Genome Sequence of Paenibacillus popilliae ATCC 14706T.</title>
        <authorList>
            <person name="Iiyama K."/>
            <person name="Mori K."/>
            <person name="Mon H."/>
            <person name="Chieda Y."/>
            <person name="Lee J.M."/>
            <person name="Kusakabe T."/>
            <person name="Tashiro K."/>
            <person name="Asano S."/>
            <person name="Yasunaga-Aoki C."/>
            <person name="Shimizu S."/>
        </authorList>
    </citation>
    <scope>NUCLEOTIDE SEQUENCE [LARGE SCALE GENOMIC DNA]</scope>
    <source>
        <strain evidence="1 2">ATCC 14706</strain>
    </source>
</reference>
<organism evidence="1 2">
    <name type="scientific">Paenibacillus popilliae ATCC 14706</name>
    <dbReference type="NCBI Taxonomy" id="1212764"/>
    <lineage>
        <taxon>Bacteria</taxon>
        <taxon>Bacillati</taxon>
        <taxon>Bacillota</taxon>
        <taxon>Bacilli</taxon>
        <taxon>Bacillales</taxon>
        <taxon>Paenibacillaceae</taxon>
        <taxon>Paenibacillus</taxon>
    </lineage>
</organism>
<gene>
    <name evidence="1" type="ORF">PPOP_1118</name>
</gene>
<sequence length="91" mass="10481">MKPLVNDRSRLLHNRMRFPITACLHLMNGRMKRLFGAGSASDRLQLFRAGAASGSNRNLIEMNDREDGFLQQHRLFLRIDVERPDIFQGNA</sequence>
<keyword evidence="2" id="KW-1185">Reference proteome</keyword>